<proteinExistence type="predicted"/>
<dbReference type="Proteomes" id="UP000254968">
    <property type="component" value="Unassembled WGS sequence"/>
</dbReference>
<dbReference type="InterPro" id="IPR058110">
    <property type="entry name" value="GCG_CRPN_dom"/>
</dbReference>
<gene>
    <name evidence="1" type="ORF">NCTC13315_01103</name>
</gene>
<dbReference type="AlphaFoldDB" id="A0A378I0R5"/>
<name>A0A378I0R5_9GAMM</name>
<dbReference type="EMBL" id="UGNV01000001">
    <property type="protein sequence ID" value="STX28573.1"/>
    <property type="molecule type" value="Genomic_DNA"/>
</dbReference>
<dbReference type="OrthoDB" id="5651254at2"/>
<evidence type="ECO:0000313" key="2">
    <source>
        <dbReference type="Proteomes" id="UP000254968"/>
    </source>
</evidence>
<sequence length="79" mass="8674">MKVCSIYKPTFIGAFAIGTVLMLGVFSSSTTYAAQGCGFGYHMTYFGRCVPNMPGPWAVPAPGRPDCWINGRGFLRCWR</sequence>
<keyword evidence="2" id="KW-1185">Reference proteome</keyword>
<evidence type="ECO:0000313" key="1">
    <source>
        <dbReference type="EMBL" id="STX28573.1"/>
    </source>
</evidence>
<protein>
    <submittedName>
        <fullName evidence="1">Uncharacterized protein</fullName>
    </submittedName>
</protein>
<accession>A0A378I0R5</accession>
<reference evidence="1 2" key="1">
    <citation type="submission" date="2018-06" db="EMBL/GenBank/DDBJ databases">
        <authorList>
            <consortium name="Pathogen Informatics"/>
            <person name="Doyle S."/>
        </authorList>
    </citation>
    <scope>NUCLEOTIDE SEQUENCE [LARGE SCALE GENOMIC DNA]</scope>
    <source>
        <strain evidence="1 2">NCTC13315</strain>
    </source>
</reference>
<organism evidence="1 2">
    <name type="scientific">Legionella beliardensis</name>
    <dbReference type="NCBI Taxonomy" id="91822"/>
    <lineage>
        <taxon>Bacteria</taxon>
        <taxon>Pseudomonadati</taxon>
        <taxon>Pseudomonadota</taxon>
        <taxon>Gammaproteobacteria</taxon>
        <taxon>Legionellales</taxon>
        <taxon>Legionellaceae</taxon>
        <taxon>Legionella</taxon>
    </lineage>
</organism>
<dbReference type="RefSeq" id="WP_115302309.1">
    <property type="nucleotide sequence ID" value="NZ_CAAAHO010000001.1"/>
</dbReference>
<dbReference type="NCBIfam" id="NF047412">
    <property type="entry name" value="sig_GCG_CRPN_rpt"/>
    <property type="match status" value="1"/>
</dbReference>